<proteinExistence type="predicted"/>
<reference evidence="1" key="2">
    <citation type="journal article" date="2024" name="Plant">
        <title>Genomic evolution and insights into agronomic trait innovations of Sesamum species.</title>
        <authorList>
            <person name="Miao H."/>
            <person name="Wang L."/>
            <person name="Qu L."/>
            <person name="Liu H."/>
            <person name="Sun Y."/>
            <person name="Le M."/>
            <person name="Wang Q."/>
            <person name="Wei S."/>
            <person name="Zheng Y."/>
            <person name="Lin W."/>
            <person name="Duan Y."/>
            <person name="Cao H."/>
            <person name="Xiong S."/>
            <person name="Wang X."/>
            <person name="Wei L."/>
            <person name="Li C."/>
            <person name="Ma Q."/>
            <person name="Ju M."/>
            <person name="Zhao R."/>
            <person name="Li G."/>
            <person name="Mu C."/>
            <person name="Tian Q."/>
            <person name="Mei H."/>
            <person name="Zhang T."/>
            <person name="Gao T."/>
            <person name="Zhang H."/>
        </authorList>
    </citation>
    <scope>NUCLEOTIDE SEQUENCE</scope>
    <source>
        <strain evidence="1">G02</strain>
    </source>
</reference>
<comment type="caution">
    <text evidence="1">The sequence shown here is derived from an EMBL/GenBank/DDBJ whole genome shotgun (WGS) entry which is preliminary data.</text>
</comment>
<accession>A0AAW2KQ56</accession>
<name>A0AAW2KQ56_SESRA</name>
<organism evidence="1">
    <name type="scientific">Sesamum radiatum</name>
    <name type="common">Black benniseed</name>
    <dbReference type="NCBI Taxonomy" id="300843"/>
    <lineage>
        <taxon>Eukaryota</taxon>
        <taxon>Viridiplantae</taxon>
        <taxon>Streptophyta</taxon>
        <taxon>Embryophyta</taxon>
        <taxon>Tracheophyta</taxon>
        <taxon>Spermatophyta</taxon>
        <taxon>Magnoliopsida</taxon>
        <taxon>eudicotyledons</taxon>
        <taxon>Gunneridae</taxon>
        <taxon>Pentapetalae</taxon>
        <taxon>asterids</taxon>
        <taxon>lamiids</taxon>
        <taxon>Lamiales</taxon>
        <taxon>Pedaliaceae</taxon>
        <taxon>Sesamum</taxon>
    </lineage>
</organism>
<reference evidence="1" key="1">
    <citation type="submission" date="2020-06" db="EMBL/GenBank/DDBJ databases">
        <authorList>
            <person name="Li T."/>
            <person name="Hu X."/>
            <person name="Zhang T."/>
            <person name="Song X."/>
            <person name="Zhang H."/>
            <person name="Dai N."/>
            <person name="Sheng W."/>
            <person name="Hou X."/>
            <person name="Wei L."/>
        </authorList>
    </citation>
    <scope>NUCLEOTIDE SEQUENCE</scope>
    <source>
        <strain evidence="1">G02</strain>
        <tissue evidence="1">Leaf</tissue>
    </source>
</reference>
<gene>
    <name evidence="1" type="ORF">Sradi_5843900</name>
</gene>
<dbReference type="AlphaFoldDB" id="A0AAW2KQ56"/>
<dbReference type="EMBL" id="JACGWJ010000027">
    <property type="protein sequence ID" value="KAL0309016.1"/>
    <property type="molecule type" value="Genomic_DNA"/>
</dbReference>
<evidence type="ECO:0000313" key="1">
    <source>
        <dbReference type="EMBL" id="KAL0309016.1"/>
    </source>
</evidence>
<sequence>MVRREKLFVAVKVACLPTMLQMKCPCIIHTDRTSHNPRGTQTPFYQQVGRSHSISVAWSYVLTPICHIYSSSSINDSKYTSIRRFGLEGPRITIIRNMYSELMHIPRERLYGIMITDQHE</sequence>
<protein>
    <submittedName>
        <fullName evidence="1">Uncharacterized protein</fullName>
    </submittedName>
</protein>